<reference evidence="1" key="1">
    <citation type="submission" date="2021-03" db="EMBL/GenBank/DDBJ databases">
        <title>Evolutionary innovations through gain and loss of genes in the ectomycorrhizal Boletales.</title>
        <authorList>
            <person name="Wu G."/>
            <person name="Miyauchi S."/>
            <person name="Morin E."/>
            <person name="Yang Z.-L."/>
            <person name="Xu J."/>
            <person name="Martin F.M."/>
        </authorList>
    </citation>
    <scope>NUCLEOTIDE SEQUENCE</scope>
    <source>
        <strain evidence="1">BR01</strain>
    </source>
</reference>
<organism evidence="1 2">
    <name type="scientific">Boletus reticuloceps</name>
    <dbReference type="NCBI Taxonomy" id="495285"/>
    <lineage>
        <taxon>Eukaryota</taxon>
        <taxon>Fungi</taxon>
        <taxon>Dikarya</taxon>
        <taxon>Basidiomycota</taxon>
        <taxon>Agaricomycotina</taxon>
        <taxon>Agaricomycetes</taxon>
        <taxon>Agaricomycetidae</taxon>
        <taxon>Boletales</taxon>
        <taxon>Boletineae</taxon>
        <taxon>Boletaceae</taxon>
        <taxon>Boletoideae</taxon>
        <taxon>Boletus</taxon>
    </lineage>
</organism>
<sequence length="169" mass="19637">MLDGRLFDKLEAIARFVRKDSRPFGGIQVPEQDSTSRIDATFAFQAQSWHQCIDHRMRLTKVFHQKDNTFIEILASMRTGVLAEWHIKEFRKLSREIHYDDGINPTQLFPLKAQVKQHNLECLGKLEGETRVYKAMDARGHDSYGDRLTIIQAETLLEKLVCPKEVPLR</sequence>
<dbReference type="Proteomes" id="UP000683000">
    <property type="component" value="Unassembled WGS sequence"/>
</dbReference>
<gene>
    <name evidence="1" type="ORF">JVT61DRAFT_9309</name>
</gene>
<proteinExistence type="predicted"/>
<protein>
    <submittedName>
        <fullName evidence="1">Uncharacterized protein</fullName>
    </submittedName>
</protein>
<evidence type="ECO:0000313" key="2">
    <source>
        <dbReference type="Proteomes" id="UP000683000"/>
    </source>
</evidence>
<name>A0A8I2YGH9_9AGAM</name>
<dbReference type="EMBL" id="JAGFBS010000033">
    <property type="protein sequence ID" value="KAG6371599.1"/>
    <property type="molecule type" value="Genomic_DNA"/>
</dbReference>
<dbReference type="OrthoDB" id="432234at2759"/>
<comment type="caution">
    <text evidence="1">The sequence shown here is derived from an EMBL/GenBank/DDBJ whole genome shotgun (WGS) entry which is preliminary data.</text>
</comment>
<accession>A0A8I2YGH9</accession>
<dbReference type="AlphaFoldDB" id="A0A8I2YGH9"/>
<keyword evidence="2" id="KW-1185">Reference proteome</keyword>
<evidence type="ECO:0000313" key="1">
    <source>
        <dbReference type="EMBL" id="KAG6371599.1"/>
    </source>
</evidence>